<dbReference type="Pfam" id="PF00126">
    <property type="entry name" value="HTH_1"/>
    <property type="match status" value="1"/>
</dbReference>
<dbReference type="RefSeq" id="WP_382197799.1">
    <property type="nucleotide sequence ID" value="NZ_JBHTBZ010000003.1"/>
</dbReference>
<evidence type="ECO:0000256" key="2">
    <source>
        <dbReference type="ARBA" id="ARBA00023015"/>
    </source>
</evidence>
<dbReference type="InterPro" id="IPR036388">
    <property type="entry name" value="WH-like_DNA-bd_sf"/>
</dbReference>
<evidence type="ECO:0000256" key="1">
    <source>
        <dbReference type="ARBA" id="ARBA00009437"/>
    </source>
</evidence>
<dbReference type="InterPro" id="IPR005119">
    <property type="entry name" value="LysR_subst-bd"/>
</dbReference>
<gene>
    <name evidence="6" type="ORF">ACFQU0_00525</name>
</gene>
<dbReference type="PANTHER" id="PTHR30427:SF1">
    <property type="entry name" value="TRANSCRIPTIONAL ACTIVATOR PROTEIN LYSR"/>
    <property type="match status" value="1"/>
</dbReference>
<dbReference type="EMBL" id="JBHTBZ010000003">
    <property type="protein sequence ID" value="MFC7458912.1"/>
    <property type="molecule type" value="Genomic_DNA"/>
</dbReference>
<keyword evidence="2" id="KW-0805">Transcription regulation</keyword>
<keyword evidence="4" id="KW-0804">Transcription</keyword>
<dbReference type="InterPro" id="IPR000847">
    <property type="entry name" value="LysR_HTH_N"/>
</dbReference>
<evidence type="ECO:0000259" key="5">
    <source>
        <dbReference type="PROSITE" id="PS50931"/>
    </source>
</evidence>
<name>A0ABW2S6P7_9BURK</name>
<dbReference type="Proteomes" id="UP001596457">
    <property type="component" value="Unassembled WGS sequence"/>
</dbReference>
<dbReference type="SUPFAM" id="SSF53850">
    <property type="entry name" value="Periplasmic binding protein-like II"/>
    <property type="match status" value="1"/>
</dbReference>
<keyword evidence="3" id="KW-0238">DNA-binding</keyword>
<dbReference type="PRINTS" id="PR00039">
    <property type="entry name" value="HTHLYSR"/>
</dbReference>
<dbReference type="SUPFAM" id="SSF46785">
    <property type="entry name" value="Winged helix' DNA-binding domain"/>
    <property type="match status" value="1"/>
</dbReference>
<evidence type="ECO:0000313" key="6">
    <source>
        <dbReference type="EMBL" id="MFC7458912.1"/>
    </source>
</evidence>
<accession>A0ABW2S6P7</accession>
<dbReference type="PROSITE" id="PS50931">
    <property type="entry name" value="HTH_LYSR"/>
    <property type="match status" value="1"/>
</dbReference>
<evidence type="ECO:0000256" key="3">
    <source>
        <dbReference type="ARBA" id="ARBA00023125"/>
    </source>
</evidence>
<organism evidence="6 7">
    <name type="scientific">Hydrogenophaga defluvii</name>
    <dbReference type="NCBI Taxonomy" id="249410"/>
    <lineage>
        <taxon>Bacteria</taxon>
        <taxon>Pseudomonadati</taxon>
        <taxon>Pseudomonadota</taxon>
        <taxon>Betaproteobacteria</taxon>
        <taxon>Burkholderiales</taxon>
        <taxon>Comamonadaceae</taxon>
        <taxon>Hydrogenophaga</taxon>
    </lineage>
</organism>
<reference evidence="7" key="1">
    <citation type="journal article" date="2019" name="Int. J. Syst. Evol. Microbiol.">
        <title>The Global Catalogue of Microorganisms (GCM) 10K type strain sequencing project: providing services to taxonomists for standard genome sequencing and annotation.</title>
        <authorList>
            <consortium name="The Broad Institute Genomics Platform"/>
            <consortium name="The Broad Institute Genome Sequencing Center for Infectious Disease"/>
            <person name="Wu L."/>
            <person name="Ma J."/>
        </authorList>
    </citation>
    <scope>NUCLEOTIDE SEQUENCE [LARGE SCALE GENOMIC DNA]</scope>
    <source>
        <strain evidence="7">CCUG 53903</strain>
    </source>
</reference>
<sequence length="299" mass="32122">MKLSHLDVCNAVLMTGSVTGAAKLLHLSQPAVTKLLHSAENQLGFKLFLREKNKLVPTSEALLLQPEFQAIAHRLDRLREFSRTLASQPSHVLRVACAPSIAAALIPQCVEAFSRQYPAVSCEIETHVHEAIVQKLMQGQCDVGLSLASLPNPAIVEDVVASGTIVALVPKAIKQDLPAEMAIADLAHLPLIRVPPGGPHGAELFPLPQGSASGTPRLTVSTNYMAMRMAERGLGIASIDSFTAAQADRRLVGVVQLHPLIPVRIFHLRAHRAQASHAGRRFVQILASVAAQAHHTLPH</sequence>
<comment type="similarity">
    <text evidence="1">Belongs to the LysR transcriptional regulatory family.</text>
</comment>
<evidence type="ECO:0000313" key="7">
    <source>
        <dbReference type="Proteomes" id="UP001596457"/>
    </source>
</evidence>
<comment type="caution">
    <text evidence="6">The sequence shown here is derived from an EMBL/GenBank/DDBJ whole genome shotgun (WGS) entry which is preliminary data.</text>
</comment>
<feature type="domain" description="HTH lysR-type" evidence="5">
    <location>
        <begin position="1"/>
        <end position="58"/>
    </location>
</feature>
<dbReference type="PANTHER" id="PTHR30427">
    <property type="entry name" value="TRANSCRIPTIONAL ACTIVATOR PROTEIN LYSR"/>
    <property type="match status" value="1"/>
</dbReference>
<dbReference type="Gene3D" id="3.40.190.290">
    <property type="match status" value="1"/>
</dbReference>
<dbReference type="Gene3D" id="1.10.10.10">
    <property type="entry name" value="Winged helix-like DNA-binding domain superfamily/Winged helix DNA-binding domain"/>
    <property type="match status" value="1"/>
</dbReference>
<evidence type="ECO:0000256" key="4">
    <source>
        <dbReference type="ARBA" id="ARBA00023163"/>
    </source>
</evidence>
<dbReference type="InterPro" id="IPR036390">
    <property type="entry name" value="WH_DNA-bd_sf"/>
</dbReference>
<protein>
    <submittedName>
        <fullName evidence="6">LysR family transcriptional regulator</fullName>
    </submittedName>
</protein>
<keyword evidence="7" id="KW-1185">Reference proteome</keyword>
<dbReference type="Pfam" id="PF03466">
    <property type="entry name" value="LysR_substrate"/>
    <property type="match status" value="1"/>
</dbReference>
<proteinExistence type="inferred from homology"/>